<dbReference type="NCBIfam" id="NF011397">
    <property type="entry name" value="PRK14822.1"/>
    <property type="match status" value="1"/>
</dbReference>
<organism evidence="12 13">
    <name type="scientific">Hydrogenispora ethanolica</name>
    <dbReference type="NCBI Taxonomy" id="1082276"/>
    <lineage>
        <taxon>Bacteria</taxon>
        <taxon>Bacillati</taxon>
        <taxon>Bacillota</taxon>
        <taxon>Hydrogenispora</taxon>
    </lineage>
</organism>
<keyword evidence="5 10" id="KW-0378">Hydrolase</keyword>
<dbReference type="GO" id="GO:0009117">
    <property type="term" value="P:nucleotide metabolic process"/>
    <property type="evidence" value="ECO:0007669"/>
    <property type="project" value="UniProtKB-KW"/>
</dbReference>
<feature type="binding site" evidence="10">
    <location>
        <position position="41"/>
    </location>
    <ligand>
        <name>Mg(2+)</name>
        <dbReference type="ChEBI" id="CHEBI:18420"/>
    </ligand>
</feature>
<evidence type="ECO:0000256" key="10">
    <source>
        <dbReference type="HAMAP-Rule" id="MF_01405"/>
    </source>
</evidence>
<evidence type="ECO:0000256" key="8">
    <source>
        <dbReference type="ARBA" id="ARBA00051875"/>
    </source>
</evidence>
<dbReference type="AlphaFoldDB" id="A0A4R1S4I8"/>
<evidence type="ECO:0000313" key="12">
    <source>
        <dbReference type="EMBL" id="TCL74176.1"/>
    </source>
</evidence>
<dbReference type="PANTHER" id="PTHR11067:SF9">
    <property type="entry name" value="INOSINE TRIPHOSPHATE PYROPHOSPHATASE"/>
    <property type="match status" value="1"/>
</dbReference>
<dbReference type="Gene3D" id="3.90.950.10">
    <property type="match status" value="1"/>
</dbReference>
<keyword evidence="7 10" id="KW-0546">Nucleotide metabolism</keyword>
<evidence type="ECO:0000313" key="13">
    <source>
        <dbReference type="Proteomes" id="UP000295008"/>
    </source>
</evidence>
<feature type="binding site" evidence="10">
    <location>
        <position position="70"/>
    </location>
    <ligand>
        <name>Mg(2+)</name>
        <dbReference type="ChEBI" id="CHEBI:18420"/>
    </ligand>
</feature>
<comment type="function">
    <text evidence="10">Pyrophosphatase that catalyzes the hydrolysis of nucleoside triphosphates to their monophosphate derivatives, with a high preference for the non-canonical purine nucleotides XTP (xanthosine triphosphate), dITP (deoxyinosine triphosphate) and ITP. Seems to function as a house-cleaning enzyme that removes non-canonical purine nucleotides from the nucleotide pool, thus preventing their incorporation into DNA/RNA and avoiding chromosomal lesions.</text>
</comment>
<dbReference type="PANTHER" id="PTHR11067">
    <property type="entry name" value="INOSINE TRIPHOSPHATE PYROPHOSPHATASE/HAM1 PROTEIN"/>
    <property type="match status" value="1"/>
</dbReference>
<evidence type="ECO:0000256" key="6">
    <source>
        <dbReference type="ARBA" id="ARBA00022842"/>
    </source>
</evidence>
<feature type="binding site" evidence="10">
    <location>
        <position position="177"/>
    </location>
    <ligand>
        <name>substrate</name>
    </ligand>
</feature>
<proteinExistence type="inferred from homology"/>
<dbReference type="GO" id="GO:0000166">
    <property type="term" value="F:nucleotide binding"/>
    <property type="evidence" value="ECO:0007669"/>
    <property type="project" value="UniProtKB-KW"/>
</dbReference>
<reference evidence="12 13" key="1">
    <citation type="submission" date="2019-03" db="EMBL/GenBank/DDBJ databases">
        <title>Genomic Encyclopedia of Type Strains, Phase IV (KMG-IV): sequencing the most valuable type-strain genomes for metagenomic binning, comparative biology and taxonomic classification.</title>
        <authorList>
            <person name="Goeker M."/>
        </authorList>
    </citation>
    <scope>NUCLEOTIDE SEQUENCE [LARGE SCALE GENOMIC DNA]</scope>
    <source>
        <strain evidence="12 13">LX-B</strain>
    </source>
</reference>
<evidence type="ECO:0000256" key="3">
    <source>
        <dbReference type="ARBA" id="ARBA00022723"/>
    </source>
</evidence>
<protein>
    <recommendedName>
        <fullName evidence="10">dITP/XTP pyrophosphatase</fullName>
        <ecNumber evidence="10">3.6.1.66</ecNumber>
    </recommendedName>
    <alternativeName>
        <fullName evidence="10">Non-canonical purine NTP pyrophosphatase</fullName>
    </alternativeName>
    <alternativeName>
        <fullName evidence="10">Non-standard purine NTP pyrophosphatase</fullName>
    </alternativeName>
    <alternativeName>
        <fullName evidence="10">Nucleoside-triphosphate diphosphatase</fullName>
    </alternativeName>
    <alternativeName>
        <fullName evidence="10">Nucleoside-triphosphate pyrophosphatase</fullName>
        <shortName evidence="10">NTPase</shortName>
    </alternativeName>
</protein>
<keyword evidence="4 10" id="KW-0547">Nucleotide-binding</keyword>
<sequence length="199" mass="21725">MRKLVLATTNKGKVAELRELLAGLPVCVCGLDDYPQAPEVEETGVTFAENAALKARTIGEYTGELTLADDSGLEVDALGGEPGVYSARYGQPGWNDRQRYEYVLSKLAGVPENERAARFRCAVALFDPVANRMELADGAVEGRILDEPRGANGFGYDPVFFLAEYRKTMAELGPEQKNRLSHRARAIAAILPTLRQHLG</sequence>
<comment type="subunit">
    <text evidence="2 10">Homodimer.</text>
</comment>
<comment type="catalytic activity">
    <reaction evidence="8 10">
        <text>dITP + H2O = dIMP + diphosphate + H(+)</text>
        <dbReference type="Rhea" id="RHEA:28342"/>
        <dbReference type="ChEBI" id="CHEBI:15377"/>
        <dbReference type="ChEBI" id="CHEBI:15378"/>
        <dbReference type="ChEBI" id="CHEBI:33019"/>
        <dbReference type="ChEBI" id="CHEBI:61194"/>
        <dbReference type="ChEBI" id="CHEBI:61382"/>
        <dbReference type="EC" id="3.6.1.66"/>
    </reaction>
</comment>
<gene>
    <name evidence="12" type="ORF">EDC14_1004112</name>
</gene>
<dbReference type="GO" id="GO:0017111">
    <property type="term" value="F:ribonucleoside triphosphate phosphatase activity"/>
    <property type="evidence" value="ECO:0007669"/>
    <property type="project" value="InterPro"/>
</dbReference>
<dbReference type="InterPro" id="IPR029001">
    <property type="entry name" value="ITPase-like_fam"/>
</dbReference>
<dbReference type="Pfam" id="PF01725">
    <property type="entry name" value="Ham1p_like"/>
    <property type="match status" value="1"/>
</dbReference>
<evidence type="ECO:0000256" key="11">
    <source>
        <dbReference type="RuleBase" id="RU003781"/>
    </source>
</evidence>
<dbReference type="GO" id="GO:0046872">
    <property type="term" value="F:metal ion binding"/>
    <property type="evidence" value="ECO:0007669"/>
    <property type="project" value="UniProtKB-KW"/>
</dbReference>
<dbReference type="HAMAP" id="MF_01405">
    <property type="entry name" value="Non_canon_purine_NTPase"/>
    <property type="match status" value="1"/>
</dbReference>
<comment type="caution">
    <text evidence="12">The sequence shown here is derived from an EMBL/GenBank/DDBJ whole genome shotgun (WGS) entry which is preliminary data.</text>
</comment>
<keyword evidence="13" id="KW-1185">Reference proteome</keyword>
<dbReference type="NCBIfam" id="TIGR00042">
    <property type="entry name" value="RdgB/HAM1 family non-canonical purine NTP pyrophosphatase"/>
    <property type="match status" value="1"/>
</dbReference>
<feature type="active site" description="Proton acceptor" evidence="10">
    <location>
        <position position="70"/>
    </location>
</feature>
<dbReference type="Proteomes" id="UP000295008">
    <property type="component" value="Unassembled WGS sequence"/>
</dbReference>
<feature type="binding site" evidence="10">
    <location>
        <begin position="8"/>
        <end position="13"/>
    </location>
    <ligand>
        <name>substrate</name>
    </ligand>
</feature>
<comment type="catalytic activity">
    <reaction evidence="9 10">
        <text>XTP + H2O = XMP + diphosphate + H(+)</text>
        <dbReference type="Rhea" id="RHEA:28610"/>
        <dbReference type="ChEBI" id="CHEBI:15377"/>
        <dbReference type="ChEBI" id="CHEBI:15378"/>
        <dbReference type="ChEBI" id="CHEBI:33019"/>
        <dbReference type="ChEBI" id="CHEBI:57464"/>
        <dbReference type="ChEBI" id="CHEBI:61314"/>
        <dbReference type="EC" id="3.6.1.66"/>
    </reaction>
</comment>
<dbReference type="GO" id="GO:0009146">
    <property type="term" value="P:purine nucleoside triphosphate catabolic process"/>
    <property type="evidence" value="ECO:0007669"/>
    <property type="project" value="UniProtKB-UniRule"/>
</dbReference>
<feature type="binding site" evidence="10">
    <location>
        <begin position="182"/>
        <end position="183"/>
    </location>
    <ligand>
        <name>substrate</name>
    </ligand>
</feature>
<dbReference type="RefSeq" id="WP_132013166.1">
    <property type="nucleotide sequence ID" value="NZ_SLUN01000004.1"/>
</dbReference>
<dbReference type="GO" id="GO:0005829">
    <property type="term" value="C:cytosol"/>
    <property type="evidence" value="ECO:0007669"/>
    <property type="project" value="TreeGrafter"/>
</dbReference>
<feature type="binding site" evidence="10">
    <location>
        <begin position="154"/>
        <end position="157"/>
    </location>
    <ligand>
        <name>substrate</name>
    </ligand>
</feature>
<dbReference type="EMBL" id="SLUN01000004">
    <property type="protein sequence ID" value="TCL74176.1"/>
    <property type="molecule type" value="Genomic_DNA"/>
</dbReference>
<dbReference type="FunFam" id="3.90.950.10:FF:000001">
    <property type="entry name" value="dITP/XTP pyrophosphatase"/>
    <property type="match status" value="1"/>
</dbReference>
<dbReference type="InterPro" id="IPR020922">
    <property type="entry name" value="dITP/XTP_pyrophosphatase"/>
</dbReference>
<dbReference type="GO" id="GO:0035870">
    <property type="term" value="F:dITP diphosphatase activity"/>
    <property type="evidence" value="ECO:0007669"/>
    <property type="project" value="UniProtKB-UniRule"/>
</dbReference>
<comment type="cofactor">
    <cofactor evidence="10">
        <name>Mg(2+)</name>
        <dbReference type="ChEBI" id="CHEBI:18420"/>
    </cofactor>
    <text evidence="10">Binds 1 Mg(2+) ion per subunit.</text>
</comment>
<evidence type="ECO:0000256" key="1">
    <source>
        <dbReference type="ARBA" id="ARBA00008023"/>
    </source>
</evidence>
<feature type="binding site" evidence="10">
    <location>
        <position position="71"/>
    </location>
    <ligand>
        <name>substrate</name>
    </ligand>
</feature>
<comment type="catalytic activity">
    <reaction evidence="10">
        <text>ITP + H2O = IMP + diphosphate + H(+)</text>
        <dbReference type="Rhea" id="RHEA:29399"/>
        <dbReference type="ChEBI" id="CHEBI:15377"/>
        <dbReference type="ChEBI" id="CHEBI:15378"/>
        <dbReference type="ChEBI" id="CHEBI:33019"/>
        <dbReference type="ChEBI" id="CHEBI:58053"/>
        <dbReference type="ChEBI" id="CHEBI:61402"/>
        <dbReference type="EC" id="3.6.1.66"/>
    </reaction>
</comment>
<dbReference type="InterPro" id="IPR002637">
    <property type="entry name" value="RdgB/HAM1"/>
</dbReference>
<evidence type="ECO:0000256" key="4">
    <source>
        <dbReference type="ARBA" id="ARBA00022741"/>
    </source>
</evidence>
<dbReference type="OrthoDB" id="9807456at2"/>
<evidence type="ECO:0000256" key="9">
    <source>
        <dbReference type="ARBA" id="ARBA00052017"/>
    </source>
</evidence>
<evidence type="ECO:0000256" key="2">
    <source>
        <dbReference type="ARBA" id="ARBA00011738"/>
    </source>
</evidence>
<dbReference type="EC" id="3.6.1.66" evidence="10"/>
<dbReference type="CDD" id="cd00515">
    <property type="entry name" value="HAM1"/>
    <property type="match status" value="1"/>
</dbReference>
<keyword evidence="3 10" id="KW-0479">Metal-binding</keyword>
<evidence type="ECO:0000256" key="5">
    <source>
        <dbReference type="ARBA" id="ARBA00022801"/>
    </source>
</evidence>
<comment type="similarity">
    <text evidence="1 10 11">Belongs to the HAM1 NTPase family.</text>
</comment>
<dbReference type="SUPFAM" id="SSF52972">
    <property type="entry name" value="ITPase-like"/>
    <property type="match status" value="1"/>
</dbReference>
<keyword evidence="6 10" id="KW-0460">Magnesium</keyword>
<name>A0A4R1S4I8_HYDET</name>
<evidence type="ECO:0000256" key="7">
    <source>
        <dbReference type="ARBA" id="ARBA00023080"/>
    </source>
</evidence>
<dbReference type="GO" id="GO:0036222">
    <property type="term" value="F:XTP diphosphatase activity"/>
    <property type="evidence" value="ECO:0007669"/>
    <property type="project" value="UniProtKB-UniRule"/>
</dbReference>
<dbReference type="GO" id="GO:0036220">
    <property type="term" value="F:ITP diphosphatase activity"/>
    <property type="evidence" value="ECO:0007669"/>
    <property type="project" value="UniProtKB-UniRule"/>
</dbReference>
<accession>A0A4R1S4I8</accession>